<evidence type="ECO:0000259" key="3">
    <source>
        <dbReference type="SMART" id="SM00555"/>
    </source>
</evidence>
<feature type="compositionally biased region" description="Polar residues" evidence="2">
    <location>
        <begin position="158"/>
        <end position="175"/>
    </location>
</feature>
<dbReference type="Pfam" id="PF08518">
    <property type="entry name" value="GIT_SHD"/>
    <property type="match status" value="2"/>
</dbReference>
<feature type="compositionally biased region" description="Low complexity" evidence="2">
    <location>
        <begin position="190"/>
        <end position="202"/>
    </location>
</feature>
<name>A0A9W8M5A0_9FUNG</name>
<dbReference type="Proteomes" id="UP001140074">
    <property type="component" value="Unassembled WGS sequence"/>
</dbReference>
<proteinExistence type="predicted"/>
<keyword evidence="1" id="KW-0175">Coiled coil</keyword>
<dbReference type="AlphaFoldDB" id="A0A9W8M5A0"/>
<dbReference type="InterPro" id="IPR056439">
    <property type="entry name" value="VBS_C3G9"/>
</dbReference>
<reference evidence="4" key="1">
    <citation type="submission" date="2022-07" db="EMBL/GenBank/DDBJ databases">
        <title>Phylogenomic reconstructions and comparative analyses of Kickxellomycotina fungi.</title>
        <authorList>
            <person name="Reynolds N.K."/>
            <person name="Stajich J.E."/>
            <person name="Barry K."/>
            <person name="Grigoriev I.V."/>
            <person name="Crous P."/>
            <person name="Smith M.E."/>
        </authorList>
    </citation>
    <scope>NUCLEOTIDE SEQUENCE</scope>
    <source>
        <strain evidence="4">RSA 476</strain>
    </source>
</reference>
<protein>
    <submittedName>
        <fullName evidence="4">Component of the polarisome</fullName>
    </submittedName>
</protein>
<sequence length="675" mass="74838">MEATAAQYHREMSKFICDEIDQGAAMPSKSEPGKLSRLSPMQFQELATDVYDELNRRKYDAIGTLLKDECLVHDDHYHPKRNQARQKLATLSRPKFVDLAHDVNEELKRRFPHKIEANHGYASSYDSLNTSPAYNTVPAQQYQHNPGQYNQQAPAKQGYNQYQSGKSPPNSTGSAQGYHGYTHSKHSQHSGTAGSGSMSASTADDEAIDNVDRAAHDLSYAIHSSQHGPSSRGPTPDQRAARNSSSEVEKLKYEYEMRIAAMRKRVGQLESQLLDYRGDNPQDKANEQLENEERLNRVLSQKNERLENELKILREQLVTIKADMPALRQENDKLRQERGRFLERERELKGMLDEARAKVRRLKTTSVFAMDHGDADLVPPPIFVNSGGVIRPSSVRAFQDAVELLLSAVRSEGMHDELPAAQIATEAACGELKADVYAYQVANANDPSAWPLASDAKQHMSRAVESLDAKLHNLADAVDKHLNSMGVLPISLLEAAASHLATSVVELVKLLKVCFDESNAAPRMTSASNHSLEMSTDSIIAGIQDLLQLVRAPSPAPNALYSTLQSVISSVRETIDTCQVEFDAVETGPRADAQLNADLYDPGSARRILGGLEKGHLQLTDQLNDITEAQEAAGDNELDNEIVRELLNEMVFKQRLTSALVDVAKFTKTLIPWLE</sequence>
<evidence type="ECO:0000313" key="5">
    <source>
        <dbReference type="Proteomes" id="UP001140074"/>
    </source>
</evidence>
<feature type="domain" description="GIT Spa2 homology (SHD)" evidence="3">
    <location>
        <begin position="31"/>
        <end position="61"/>
    </location>
</feature>
<comment type="caution">
    <text evidence="4">The sequence shown here is derived from an EMBL/GenBank/DDBJ whole genome shotgun (WGS) entry which is preliminary data.</text>
</comment>
<organism evidence="4 5">
    <name type="scientific">Coemansia aciculifera</name>
    <dbReference type="NCBI Taxonomy" id="417176"/>
    <lineage>
        <taxon>Eukaryota</taxon>
        <taxon>Fungi</taxon>
        <taxon>Fungi incertae sedis</taxon>
        <taxon>Zoopagomycota</taxon>
        <taxon>Kickxellomycotina</taxon>
        <taxon>Kickxellomycetes</taxon>
        <taxon>Kickxellales</taxon>
        <taxon>Kickxellaceae</taxon>
        <taxon>Coemansia</taxon>
    </lineage>
</organism>
<feature type="domain" description="GIT Spa2 homology (SHD)" evidence="3">
    <location>
        <begin position="84"/>
        <end position="114"/>
    </location>
</feature>
<dbReference type="InterPro" id="IPR039892">
    <property type="entry name" value="Spa2/Sph1"/>
</dbReference>
<feature type="region of interest" description="Disordered" evidence="2">
    <location>
        <begin position="158"/>
        <end position="204"/>
    </location>
</feature>
<accession>A0A9W8M5A0</accession>
<feature type="coiled-coil region" evidence="1">
    <location>
        <begin position="282"/>
        <end position="365"/>
    </location>
</feature>
<feature type="compositionally biased region" description="Polar residues" evidence="2">
    <location>
        <begin position="223"/>
        <end position="233"/>
    </location>
</feature>
<dbReference type="SMART" id="SM00555">
    <property type="entry name" value="GIT"/>
    <property type="match status" value="2"/>
</dbReference>
<evidence type="ECO:0000256" key="2">
    <source>
        <dbReference type="SAM" id="MobiDB-lite"/>
    </source>
</evidence>
<dbReference type="PANTHER" id="PTHR21601">
    <property type="entry name" value="SPA2 PROTEIN"/>
    <property type="match status" value="1"/>
</dbReference>
<dbReference type="InterPro" id="IPR013724">
    <property type="entry name" value="GIT_SHD"/>
</dbReference>
<dbReference type="Pfam" id="PF23742">
    <property type="entry name" value="VBS_C3G9"/>
    <property type="match status" value="1"/>
</dbReference>
<evidence type="ECO:0000313" key="4">
    <source>
        <dbReference type="EMBL" id="KAJ2864898.1"/>
    </source>
</evidence>
<evidence type="ECO:0000256" key="1">
    <source>
        <dbReference type="SAM" id="Coils"/>
    </source>
</evidence>
<dbReference type="GO" id="GO:0005078">
    <property type="term" value="F:MAP-kinase scaffold activity"/>
    <property type="evidence" value="ECO:0007669"/>
    <property type="project" value="TreeGrafter"/>
</dbReference>
<dbReference type="PANTHER" id="PTHR21601:SF0">
    <property type="entry name" value="PROTEIN SPA2-RELATED"/>
    <property type="match status" value="1"/>
</dbReference>
<dbReference type="EMBL" id="JANBUY010000074">
    <property type="protein sequence ID" value="KAJ2864898.1"/>
    <property type="molecule type" value="Genomic_DNA"/>
</dbReference>
<gene>
    <name evidence="4" type="primary">SPA2</name>
    <name evidence="4" type="ORF">GGH94_002602</name>
</gene>
<keyword evidence="5" id="KW-1185">Reference proteome</keyword>
<feature type="region of interest" description="Disordered" evidence="2">
    <location>
        <begin position="223"/>
        <end position="247"/>
    </location>
</feature>